<evidence type="ECO:0000256" key="3">
    <source>
        <dbReference type="SAM" id="Phobius"/>
    </source>
</evidence>
<dbReference type="RefSeq" id="WP_346749995.1">
    <property type="nucleotide sequence ID" value="NZ_JAUJEA010000001.1"/>
</dbReference>
<dbReference type="Proteomes" id="UP001172082">
    <property type="component" value="Unassembled WGS sequence"/>
</dbReference>
<evidence type="ECO:0000313" key="4">
    <source>
        <dbReference type="EMBL" id="MDN5199966.1"/>
    </source>
</evidence>
<keyword evidence="3" id="KW-0472">Membrane</keyword>
<comment type="caution">
    <text evidence="4">The sequence shown here is derived from an EMBL/GenBank/DDBJ whole genome shotgun (WGS) entry which is preliminary data.</text>
</comment>
<evidence type="ECO:0000256" key="1">
    <source>
        <dbReference type="SAM" id="Coils"/>
    </source>
</evidence>
<evidence type="ECO:0000256" key="2">
    <source>
        <dbReference type="SAM" id="MobiDB-lite"/>
    </source>
</evidence>
<keyword evidence="3" id="KW-1133">Transmembrane helix</keyword>
<gene>
    <name evidence="4" type="ORF">QQ008_01305</name>
</gene>
<proteinExistence type="predicted"/>
<organism evidence="4 5">
    <name type="scientific">Splendidivirga corallicola</name>
    <dbReference type="NCBI Taxonomy" id="3051826"/>
    <lineage>
        <taxon>Bacteria</taxon>
        <taxon>Pseudomonadati</taxon>
        <taxon>Bacteroidota</taxon>
        <taxon>Cytophagia</taxon>
        <taxon>Cytophagales</taxon>
        <taxon>Splendidivirgaceae</taxon>
        <taxon>Splendidivirga</taxon>
    </lineage>
</organism>
<feature type="region of interest" description="Disordered" evidence="2">
    <location>
        <begin position="1"/>
        <end position="22"/>
    </location>
</feature>
<keyword evidence="5" id="KW-1185">Reference proteome</keyword>
<sequence>MEPKNKEDLPNENVPEVNFDEDDKNNKSRIAIGVLAVLLVASLIYIVFSVKARNDLEEKEQLTQQELVETSARLEAISIELDQKIEEIEKLGGDVEELKLAKEQVEQEKEQLRRSSNVQISRLRQRVQGYETLLKNKDEEIAHLKEVNETLLTENTELKTQQNEMQATLSTLEEDKGKLEEQVAHAARLKAENIRVYAVNKRGKEREGEFKGRQIEKLKMAFGIEENDVAPIEGKDIMVRIIEPEGNVLFDVATGSGTFMVDGKEEFYTAKQEILFDNTRQQLTFLYEKPSEFSPGNYTLEIYTDDYLMGSKNFTVK</sequence>
<feature type="coiled-coil region" evidence="1">
    <location>
        <begin position="53"/>
        <end position="192"/>
    </location>
</feature>
<name>A0ABT8KGX1_9BACT</name>
<reference evidence="4" key="1">
    <citation type="submission" date="2023-06" db="EMBL/GenBank/DDBJ databases">
        <title>Genomic of Parafulvivirga corallium.</title>
        <authorList>
            <person name="Wang G."/>
        </authorList>
    </citation>
    <scope>NUCLEOTIDE SEQUENCE</scope>
    <source>
        <strain evidence="4">BMA10</strain>
    </source>
</reference>
<dbReference type="EMBL" id="JAUJEA010000001">
    <property type="protein sequence ID" value="MDN5199966.1"/>
    <property type="molecule type" value="Genomic_DNA"/>
</dbReference>
<protein>
    <submittedName>
        <fullName evidence="4">Chromosome segregation protein SMC</fullName>
    </submittedName>
</protein>
<accession>A0ABT8KGX1</accession>
<feature type="transmembrane region" description="Helical" evidence="3">
    <location>
        <begin position="30"/>
        <end position="50"/>
    </location>
</feature>
<evidence type="ECO:0000313" key="5">
    <source>
        <dbReference type="Proteomes" id="UP001172082"/>
    </source>
</evidence>
<keyword evidence="3" id="KW-0812">Transmembrane</keyword>
<keyword evidence="1" id="KW-0175">Coiled coil</keyword>